<dbReference type="InterPro" id="IPR012341">
    <property type="entry name" value="6hp_glycosidase-like_sf"/>
</dbReference>
<dbReference type="Proteomes" id="UP000308528">
    <property type="component" value="Unassembled WGS sequence"/>
</dbReference>
<gene>
    <name evidence="1" type="ORF">E4021_01050</name>
</gene>
<proteinExistence type="predicted"/>
<reference evidence="1 2" key="1">
    <citation type="submission" date="2019-04" db="EMBL/GenBank/DDBJ databases">
        <title>Lewinella litorea sp. nov., isolated from a marine sand.</title>
        <authorList>
            <person name="Yoon J.-H."/>
        </authorList>
    </citation>
    <scope>NUCLEOTIDE SEQUENCE [LARGE SCALE GENOMIC DNA]</scope>
    <source>
        <strain evidence="1 2">HSMS-39</strain>
    </source>
</reference>
<dbReference type="OrthoDB" id="127395at2"/>
<dbReference type="GO" id="GO:0005975">
    <property type="term" value="P:carbohydrate metabolic process"/>
    <property type="evidence" value="ECO:0007669"/>
    <property type="project" value="InterPro"/>
</dbReference>
<dbReference type="AlphaFoldDB" id="A0A4V3XLK8"/>
<accession>A0A4V3XLK8</accession>
<dbReference type="InterPro" id="IPR008928">
    <property type="entry name" value="6-hairpin_glycosidase_sf"/>
</dbReference>
<dbReference type="Gene3D" id="1.50.10.10">
    <property type="match status" value="1"/>
</dbReference>
<sequence>MAQLIGQSAVRTIDRQPIVDRHRVVLTGMDTMAALSVGNGHFAMTVDATGLQTFPAYYGNGIPLGALSDWGWHSFPNDSSYSIEETLRYTASHGRRVPYAVQWPGDSRRGAAANYLRQNPHRLHLGTLGWDIRKRDGTPIRVEDVQNIRQELDAWNGIITTRFTVEGEPVTVTTGVRQDQDEVVVAVNSPLITTGRLAVTLNFPYPTGEWEDNAVRYDKDEQDRLQARRSDPDTWIIQRLIDTTRYTARFHATPAAVRIDSLTHGYRWTPTIGDSTWAFSLAYAPPGEEPAPATAPRQALDGIARDYHAFWKKGGIIDFGAVTDPRAVELERRMVLSRYLTHLNGSGDMPPQETGLTYNSWYGKPHLEMAWWHGVHFALWGQPEVLARHLDWYFTALPGAHEIARRQGFRGVRWQKMTDLEGGETSSSVGSYLLWQQPHPIYFAELLYRGQPMDSLLERYAPLMEATAEFMADFTWYDTARQERILGPGLIAAQERFGADTTMNTTFELAYWRWGLSTAQQWRERTGRTRRADWDTVLATLSPLPMQDSLYLAAASAPDSYTNPRYLTDHPSVLAAYGFLPAGGGVDTAIMRRTLDTIWDIWHWEDTWGWDFPLTAFTAARLHQPERAVNALLMDVPKNRFLANGHNYQRDNLRLYLPGNGGYLAALAMMAAGTRDLPAGSGFPPGWAVRWEGLYRML</sequence>
<organism evidence="1 2">
    <name type="scientific">Neolewinella litorea</name>
    <dbReference type="NCBI Taxonomy" id="2562452"/>
    <lineage>
        <taxon>Bacteria</taxon>
        <taxon>Pseudomonadati</taxon>
        <taxon>Bacteroidota</taxon>
        <taxon>Saprospiria</taxon>
        <taxon>Saprospirales</taxon>
        <taxon>Lewinellaceae</taxon>
        <taxon>Neolewinella</taxon>
    </lineage>
</organism>
<keyword evidence="2" id="KW-1185">Reference proteome</keyword>
<evidence type="ECO:0000313" key="1">
    <source>
        <dbReference type="EMBL" id="THH41213.1"/>
    </source>
</evidence>
<protein>
    <recommendedName>
        <fullName evidence="3">Glycoside hydrolase family 65</fullName>
    </recommendedName>
</protein>
<name>A0A4V3XLK8_9BACT</name>
<comment type="caution">
    <text evidence="1">The sequence shown here is derived from an EMBL/GenBank/DDBJ whole genome shotgun (WGS) entry which is preliminary data.</text>
</comment>
<dbReference type="EMBL" id="SRSF01000001">
    <property type="protein sequence ID" value="THH41213.1"/>
    <property type="molecule type" value="Genomic_DNA"/>
</dbReference>
<dbReference type="SUPFAM" id="SSF48208">
    <property type="entry name" value="Six-hairpin glycosidases"/>
    <property type="match status" value="1"/>
</dbReference>
<evidence type="ECO:0000313" key="2">
    <source>
        <dbReference type="Proteomes" id="UP000308528"/>
    </source>
</evidence>
<dbReference type="RefSeq" id="WP_136456039.1">
    <property type="nucleotide sequence ID" value="NZ_SRSF01000001.1"/>
</dbReference>
<evidence type="ECO:0008006" key="3">
    <source>
        <dbReference type="Google" id="ProtNLM"/>
    </source>
</evidence>